<feature type="domain" description="4Fe-4S ferredoxin-type" evidence="1">
    <location>
        <begin position="123"/>
        <end position="152"/>
    </location>
</feature>
<dbReference type="Pfam" id="PF12838">
    <property type="entry name" value="Fer4_7"/>
    <property type="match status" value="1"/>
</dbReference>
<dbReference type="AlphaFoldDB" id="X0UXU0"/>
<dbReference type="InterPro" id="IPR017896">
    <property type="entry name" value="4Fe4S_Fe-S-bd"/>
</dbReference>
<dbReference type="InterPro" id="IPR017900">
    <property type="entry name" value="4Fe4S_Fe_S_CS"/>
</dbReference>
<dbReference type="EMBL" id="BARS01026738">
    <property type="protein sequence ID" value="GAG03982.1"/>
    <property type="molecule type" value="Genomic_DNA"/>
</dbReference>
<accession>X0UXU0</accession>
<organism evidence="2">
    <name type="scientific">marine sediment metagenome</name>
    <dbReference type="NCBI Taxonomy" id="412755"/>
    <lineage>
        <taxon>unclassified sequences</taxon>
        <taxon>metagenomes</taxon>
        <taxon>ecological metagenomes</taxon>
    </lineage>
</organism>
<feature type="domain" description="4Fe-4S ferredoxin-type" evidence="1">
    <location>
        <begin position="157"/>
        <end position="186"/>
    </location>
</feature>
<comment type="caution">
    <text evidence="2">The sequence shown here is derived from an EMBL/GenBank/DDBJ whole genome shotgun (WGS) entry which is preliminary data.</text>
</comment>
<reference evidence="2" key="1">
    <citation type="journal article" date="2014" name="Front. Microbiol.">
        <title>High frequency of phylogenetically diverse reductive dehalogenase-homologous genes in deep subseafloor sedimentary metagenomes.</title>
        <authorList>
            <person name="Kawai M."/>
            <person name="Futagami T."/>
            <person name="Toyoda A."/>
            <person name="Takaki Y."/>
            <person name="Nishi S."/>
            <person name="Hori S."/>
            <person name="Arai W."/>
            <person name="Tsubouchi T."/>
            <person name="Morono Y."/>
            <person name="Uchiyama I."/>
            <person name="Ito T."/>
            <person name="Fujiyama A."/>
            <person name="Inagaki F."/>
            <person name="Takami H."/>
        </authorList>
    </citation>
    <scope>NUCLEOTIDE SEQUENCE</scope>
    <source>
        <strain evidence="2">Expedition CK06-06</strain>
    </source>
</reference>
<dbReference type="PROSITE" id="PS51379">
    <property type="entry name" value="4FE4S_FER_2"/>
    <property type="match status" value="2"/>
</dbReference>
<dbReference type="PROSITE" id="PS00198">
    <property type="entry name" value="4FE4S_FER_1"/>
    <property type="match status" value="1"/>
</dbReference>
<evidence type="ECO:0000313" key="2">
    <source>
        <dbReference type="EMBL" id="GAG03982.1"/>
    </source>
</evidence>
<gene>
    <name evidence="2" type="ORF">S01H1_42101</name>
</gene>
<dbReference type="Gene3D" id="3.30.70.20">
    <property type="match status" value="1"/>
</dbReference>
<name>X0UXU0_9ZZZZ</name>
<evidence type="ECO:0000259" key="1">
    <source>
        <dbReference type="PROSITE" id="PS51379"/>
    </source>
</evidence>
<proteinExistence type="predicted"/>
<dbReference type="SUPFAM" id="SSF54862">
    <property type="entry name" value="4Fe-4S ferredoxins"/>
    <property type="match status" value="1"/>
</dbReference>
<protein>
    <recommendedName>
        <fullName evidence="1">4Fe-4S ferredoxin-type domain-containing protein</fullName>
    </recommendedName>
</protein>
<feature type="non-terminal residue" evidence="2">
    <location>
        <position position="1"/>
    </location>
</feature>
<sequence length="198" mass="20984">IQFSVDRKPEVMNGQDGLIVRVMDKFLGRTVVFKADLLALASAIVPYGDEKLSRLFKIPMNEDGFFVEAHAKLGPSEFATDGLFLCGMAHYPKSIDESAAQALAASSRSVTLLARKSIKVSGTVAQAEPMFCSSCGVCIEICPYSATSFAETGPFPGTAEVNPVLCKGCGLCVASCRSGALNLKGFGEKQIMAMIDGI</sequence>